<feature type="region of interest" description="Disordered" evidence="1">
    <location>
        <begin position="138"/>
        <end position="168"/>
    </location>
</feature>
<evidence type="ECO:0000313" key="2">
    <source>
        <dbReference type="EMBL" id="KAH0464760.1"/>
    </source>
</evidence>
<gene>
    <name evidence="2" type="ORF">IEQ34_004863</name>
</gene>
<dbReference type="EMBL" id="JAGFBR010000006">
    <property type="protein sequence ID" value="KAH0464760.1"/>
    <property type="molecule type" value="Genomic_DNA"/>
</dbReference>
<keyword evidence="3" id="KW-1185">Reference proteome</keyword>
<protein>
    <submittedName>
        <fullName evidence="2">Uncharacterized protein</fullName>
    </submittedName>
</protein>
<comment type="caution">
    <text evidence="2">The sequence shown here is derived from an EMBL/GenBank/DDBJ whole genome shotgun (WGS) entry which is preliminary data.</text>
</comment>
<organism evidence="2 3">
    <name type="scientific">Dendrobium chrysotoxum</name>
    <name type="common">Orchid</name>
    <dbReference type="NCBI Taxonomy" id="161865"/>
    <lineage>
        <taxon>Eukaryota</taxon>
        <taxon>Viridiplantae</taxon>
        <taxon>Streptophyta</taxon>
        <taxon>Embryophyta</taxon>
        <taxon>Tracheophyta</taxon>
        <taxon>Spermatophyta</taxon>
        <taxon>Magnoliopsida</taxon>
        <taxon>Liliopsida</taxon>
        <taxon>Asparagales</taxon>
        <taxon>Orchidaceae</taxon>
        <taxon>Epidendroideae</taxon>
        <taxon>Malaxideae</taxon>
        <taxon>Dendrobiinae</taxon>
        <taxon>Dendrobium</taxon>
    </lineage>
</organism>
<name>A0AAV7GSB3_DENCH</name>
<evidence type="ECO:0000256" key="1">
    <source>
        <dbReference type="SAM" id="MobiDB-lite"/>
    </source>
</evidence>
<evidence type="ECO:0000313" key="3">
    <source>
        <dbReference type="Proteomes" id="UP000775213"/>
    </source>
</evidence>
<proteinExistence type="predicted"/>
<sequence>MLYEFSLRAGKRFPPPLELIDISVICGVSFSKLSYRAMSIIIGLIVFFRDREAVLSLECLFRMGRLIGDTYLSDPSGWIFALKTHQRTRLDQIQEAHDRIYDVEVKALELKCIEEGFIRGFLKGVRLVQRKTGAMIEGLTPSQDSSNSSSNSNGDEVESKLQKTFALE</sequence>
<accession>A0AAV7GSB3</accession>
<dbReference type="Proteomes" id="UP000775213">
    <property type="component" value="Unassembled WGS sequence"/>
</dbReference>
<reference evidence="2 3" key="1">
    <citation type="journal article" date="2021" name="Hortic Res">
        <title>Chromosome-scale assembly of the Dendrobium chrysotoxum genome enhances the understanding of orchid evolution.</title>
        <authorList>
            <person name="Zhang Y."/>
            <person name="Zhang G.Q."/>
            <person name="Zhang D."/>
            <person name="Liu X.D."/>
            <person name="Xu X.Y."/>
            <person name="Sun W.H."/>
            <person name="Yu X."/>
            <person name="Zhu X."/>
            <person name="Wang Z.W."/>
            <person name="Zhao X."/>
            <person name="Zhong W.Y."/>
            <person name="Chen H."/>
            <person name="Yin W.L."/>
            <person name="Huang T."/>
            <person name="Niu S.C."/>
            <person name="Liu Z.J."/>
        </authorList>
    </citation>
    <scope>NUCLEOTIDE SEQUENCE [LARGE SCALE GENOMIC DNA]</scope>
    <source>
        <strain evidence="2">Lindl</strain>
    </source>
</reference>
<dbReference type="AlphaFoldDB" id="A0AAV7GSB3"/>